<dbReference type="EMBL" id="CP159373">
    <property type="protein sequence ID" value="XCN73050.1"/>
    <property type="molecule type" value="Genomic_DNA"/>
</dbReference>
<accession>A0AAU8LW28</accession>
<reference evidence="1" key="1">
    <citation type="journal article" date="2024" name="Syst. Appl. Microbiol.">
        <title>First single-strain enrichments of Electrothrix cable bacteria, description of E. aestuarii sp. nov. and E. rattekaaiensis sp. nov., and proposal of a cable bacteria taxonomy following the rules of the SeqCode.</title>
        <authorList>
            <person name="Plum-Jensen L.E."/>
            <person name="Schramm A."/>
            <person name="Marshall I.P.G."/>
        </authorList>
    </citation>
    <scope>NUCLEOTIDE SEQUENCE</scope>
    <source>
        <strain evidence="1">Rat1</strain>
    </source>
</reference>
<gene>
    <name evidence="1" type="ORF">Q3M24_22710</name>
</gene>
<name>A0AAU8LW28_9BACT</name>
<dbReference type="InterPro" id="IPR021857">
    <property type="entry name" value="DUF3467"/>
</dbReference>
<dbReference type="AlphaFoldDB" id="A0AAU8LW28"/>
<sequence length="93" mass="10833">MADQEKDKQQQPHIQFHVPPDLEYVYRDIFNVYARPNDVLIEFGNHHRAMPEHASISNRIVMSISDAYLLVQTMQQALQKAQAQMQHKLSSSE</sequence>
<dbReference type="KEGG" id="eaj:Q3M24_22710"/>
<evidence type="ECO:0000313" key="1">
    <source>
        <dbReference type="EMBL" id="XCN73050.1"/>
    </source>
</evidence>
<protein>
    <submittedName>
        <fullName evidence="1">DUF3467 domain-containing protein</fullName>
    </submittedName>
</protein>
<organism evidence="1">
    <name type="scientific">Candidatus Electrothrix aestuarii</name>
    <dbReference type="NCBI Taxonomy" id="3062594"/>
    <lineage>
        <taxon>Bacteria</taxon>
        <taxon>Pseudomonadati</taxon>
        <taxon>Thermodesulfobacteriota</taxon>
        <taxon>Desulfobulbia</taxon>
        <taxon>Desulfobulbales</taxon>
        <taxon>Desulfobulbaceae</taxon>
        <taxon>Candidatus Electrothrix</taxon>
    </lineage>
</organism>
<reference evidence="1" key="2">
    <citation type="submission" date="2024-06" db="EMBL/GenBank/DDBJ databases">
        <authorList>
            <person name="Plum-Jensen L.E."/>
            <person name="Schramm A."/>
            <person name="Marshall I.P.G."/>
        </authorList>
    </citation>
    <scope>NUCLEOTIDE SEQUENCE</scope>
    <source>
        <strain evidence="1">Rat1</strain>
    </source>
</reference>
<proteinExistence type="predicted"/>
<dbReference type="Pfam" id="PF11950">
    <property type="entry name" value="DUF3467"/>
    <property type="match status" value="1"/>
</dbReference>